<evidence type="ECO:0000313" key="1">
    <source>
        <dbReference type="EMBL" id="KAJ8314456.1"/>
    </source>
</evidence>
<reference evidence="1 2" key="1">
    <citation type="submission" date="2022-12" db="EMBL/GenBank/DDBJ databases">
        <title>Chromosome-level genome of Tegillarca granosa.</title>
        <authorList>
            <person name="Kim J."/>
        </authorList>
    </citation>
    <scope>NUCLEOTIDE SEQUENCE [LARGE SCALE GENOMIC DNA]</scope>
    <source>
        <strain evidence="1">Teg-2019</strain>
        <tissue evidence="1">Adductor muscle</tissue>
    </source>
</reference>
<comment type="caution">
    <text evidence="1">The sequence shown here is derived from an EMBL/GenBank/DDBJ whole genome shotgun (WGS) entry which is preliminary data.</text>
</comment>
<name>A0ABQ9FE11_TEGGR</name>
<dbReference type="Pfam" id="PF15299">
    <property type="entry name" value="ALS2CR8"/>
    <property type="match status" value="1"/>
</dbReference>
<organism evidence="1 2">
    <name type="scientific">Tegillarca granosa</name>
    <name type="common">Malaysian cockle</name>
    <name type="synonym">Anadara granosa</name>
    <dbReference type="NCBI Taxonomy" id="220873"/>
    <lineage>
        <taxon>Eukaryota</taxon>
        <taxon>Metazoa</taxon>
        <taxon>Spiralia</taxon>
        <taxon>Lophotrochozoa</taxon>
        <taxon>Mollusca</taxon>
        <taxon>Bivalvia</taxon>
        <taxon>Autobranchia</taxon>
        <taxon>Pteriomorphia</taxon>
        <taxon>Arcoida</taxon>
        <taxon>Arcoidea</taxon>
        <taxon>Arcidae</taxon>
        <taxon>Tegillarca</taxon>
    </lineage>
</organism>
<keyword evidence="2" id="KW-1185">Reference proteome</keyword>
<dbReference type="PANTHER" id="PTHR14694">
    <property type="entry name" value="CALCIUM-RESPONSIVE TRANSCRIPTION FACTOR"/>
    <property type="match status" value="1"/>
</dbReference>
<proteinExistence type="predicted"/>
<dbReference type="InterPro" id="IPR029309">
    <property type="entry name" value="CaRF"/>
</dbReference>
<sequence length="599" mass="64492">MADSDEEEVSSTTDDPVVSSVGTLISSTCNDEIGVTSVDSIVKVDIPDDGTLSADALTVTSVSPSMANPTLHGLLSTPVSITNSQLLSPDGVQIIAVSNPNEFLTAGATPDGRVWQVVHPEMATIIAVAADPSEFEQKSEMSDAVVDMDESDSVVGNEMSAVAAQDAILMPPPPPPAQTQSLPPDCPVWAQRMKCCEKIGDSFRGYVETEAELDLLLTYHKQHTQSFWGTRQSPSPAKPSTRLMWKSQYVPFDGQPFINSDKHIVQFSYTISCLSCRWSMTYVSRDLYHGGEVPERHDLTLFPTVNDLKNQIHQALKDIENGTLQLTSSSVNVELLGSSEPAPSQIIEGQSLVPWQTAESTCSTADEESEPVPETVTVTLTQNPGDDGHHVISRIETHLSDGSTRISTTLTPETAQLLSRLHPNMFPANLLLQQQMDQAVSSISDTNGVVLKTEDQSEDFTSQGINQSVTGHDDNGMVHGDSDIGNRDDILNSDIVHDSSTISHSDSVLGHSDSVIHDADSVISVHPLQIDDNDITSTREGDRVESLNSLDITNPTEGVSSDVDVNMSADDTSHFVSVSLSSDAGDNILGESSHFELQT</sequence>
<accession>A0ABQ9FE11</accession>
<dbReference type="PANTHER" id="PTHR14694:SF1">
    <property type="entry name" value="CALCIUM-RESPONSIVE TRANSCRIPTION FACTOR"/>
    <property type="match status" value="1"/>
</dbReference>
<dbReference type="Proteomes" id="UP001217089">
    <property type="component" value="Unassembled WGS sequence"/>
</dbReference>
<protein>
    <submittedName>
        <fullName evidence="1">Uncharacterized protein</fullName>
    </submittedName>
</protein>
<evidence type="ECO:0000313" key="2">
    <source>
        <dbReference type="Proteomes" id="UP001217089"/>
    </source>
</evidence>
<dbReference type="EMBL" id="JARBDR010000337">
    <property type="protein sequence ID" value="KAJ8314456.1"/>
    <property type="molecule type" value="Genomic_DNA"/>
</dbReference>
<gene>
    <name evidence="1" type="ORF">KUTeg_006606</name>
</gene>